<evidence type="ECO:0000313" key="12">
    <source>
        <dbReference type="Proteomes" id="UP000256869"/>
    </source>
</evidence>
<dbReference type="Proteomes" id="UP000256869">
    <property type="component" value="Unassembled WGS sequence"/>
</dbReference>
<evidence type="ECO:0000259" key="9">
    <source>
        <dbReference type="PROSITE" id="PS01124"/>
    </source>
</evidence>
<feature type="domain" description="Response regulatory" evidence="10">
    <location>
        <begin position="3"/>
        <end position="120"/>
    </location>
</feature>
<dbReference type="SMART" id="SM00342">
    <property type="entry name" value="HTH_ARAC"/>
    <property type="match status" value="1"/>
</dbReference>
<dbReference type="SMART" id="SM00448">
    <property type="entry name" value="REC"/>
    <property type="match status" value="1"/>
</dbReference>
<dbReference type="Pfam" id="PF00072">
    <property type="entry name" value="Response_reg"/>
    <property type="match status" value="1"/>
</dbReference>
<evidence type="ECO:0000256" key="5">
    <source>
        <dbReference type="ARBA" id="ARBA00023015"/>
    </source>
</evidence>
<dbReference type="InterPro" id="IPR018060">
    <property type="entry name" value="HTH_AraC"/>
</dbReference>
<dbReference type="Pfam" id="PF12833">
    <property type="entry name" value="HTH_18"/>
    <property type="match status" value="1"/>
</dbReference>
<accession>A0A3D9I2A4</accession>
<evidence type="ECO:0000256" key="4">
    <source>
        <dbReference type="ARBA" id="ARBA00023012"/>
    </source>
</evidence>
<protein>
    <submittedName>
        <fullName evidence="11">Two-component system response regulator YesN</fullName>
    </submittedName>
</protein>
<dbReference type="GO" id="GO:0005737">
    <property type="term" value="C:cytoplasm"/>
    <property type="evidence" value="ECO:0007669"/>
    <property type="project" value="UniProtKB-SubCell"/>
</dbReference>
<sequence>MFRVMIVDDEYSVIEGLKYTIAWEKLEIDHVYTASSAYEALQQLNQHHVDIVITDIRMPGMNGLELIREIRERWSGTRCIILSGHGEFDYAREAIRAETTDYLLKPIHEDELAETIRKVQAKLRAEWEQISEYKASVVALREHMPLLKHNLLGDLLQGLVPERKALMLKLELLKLPFAPGDTVSLLLVRLEDEFYGYDARRLQLLEYAVCNITEEIFGKRFDTWYHSDTHAYLVFVLRLRDREPLSDAEQPEPVEEDTLRLVERLAAQVQMSVHTYLKGNLSIMVSNWGEFPGNIRGLYETAMTSFRNRIGSSSGLFYSMGDEDQETAKTTALDELYRLPTLLNLLDTGKWDEAANKVNAIYNDLRNRFPSSREHLMEAYFSMASSFSHFAHKNGQPLSDLMMDSATSDDDRLRSAVRLKEWSLAVLERLRTSVDNYVSDSRKELLSKVQSYVVDRLQEDVSLQAIADHVHFHPVYLSKIFKQETGENLREYIHQIRMEKAVYLLKHSELKIYEIAQQVGLDQAYFNKVFKKQFERTPQEYRER</sequence>
<keyword evidence="4" id="KW-0902">Two-component regulatory system</keyword>
<dbReference type="PANTHER" id="PTHR42713">
    <property type="entry name" value="HISTIDINE KINASE-RELATED"/>
    <property type="match status" value="1"/>
</dbReference>
<evidence type="ECO:0000256" key="7">
    <source>
        <dbReference type="ARBA" id="ARBA00023163"/>
    </source>
</evidence>
<evidence type="ECO:0000313" key="11">
    <source>
        <dbReference type="EMBL" id="RED55286.1"/>
    </source>
</evidence>
<keyword evidence="5" id="KW-0805">Transcription regulation</keyword>
<keyword evidence="7" id="KW-0804">Transcription</keyword>
<proteinExistence type="predicted"/>
<evidence type="ECO:0000256" key="3">
    <source>
        <dbReference type="ARBA" id="ARBA00022553"/>
    </source>
</evidence>
<keyword evidence="12" id="KW-1185">Reference proteome</keyword>
<dbReference type="InterPro" id="IPR018062">
    <property type="entry name" value="HTH_AraC-typ_CS"/>
</dbReference>
<name>A0A3D9I2A4_9BACL</name>
<dbReference type="SUPFAM" id="SSF52172">
    <property type="entry name" value="CheY-like"/>
    <property type="match status" value="1"/>
</dbReference>
<keyword evidence="2" id="KW-0963">Cytoplasm</keyword>
<organism evidence="11 12">
    <name type="scientific">Cohnella lupini</name>
    <dbReference type="NCBI Taxonomy" id="1294267"/>
    <lineage>
        <taxon>Bacteria</taxon>
        <taxon>Bacillati</taxon>
        <taxon>Bacillota</taxon>
        <taxon>Bacilli</taxon>
        <taxon>Bacillales</taxon>
        <taxon>Paenibacillaceae</taxon>
        <taxon>Cohnella</taxon>
    </lineage>
</organism>
<dbReference type="SUPFAM" id="SSF46689">
    <property type="entry name" value="Homeodomain-like"/>
    <property type="match status" value="2"/>
</dbReference>
<reference evidence="11 12" key="1">
    <citation type="submission" date="2018-07" db="EMBL/GenBank/DDBJ databases">
        <title>Genomic Encyclopedia of Type Strains, Phase III (KMG-III): the genomes of soil and plant-associated and newly described type strains.</title>
        <authorList>
            <person name="Whitman W."/>
        </authorList>
    </citation>
    <scope>NUCLEOTIDE SEQUENCE [LARGE SCALE GENOMIC DNA]</scope>
    <source>
        <strain evidence="11 12">CECT 8236</strain>
    </source>
</reference>
<dbReference type="InterPro" id="IPR011006">
    <property type="entry name" value="CheY-like_superfamily"/>
</dbReference>
<dbReference type="InterPro" id="IPR001789">
    <property type="entry name" value="Sig_transdc_resp-reg_receiver"/>
</dbReference>
<evidence type="ECO:0000256" key="2">
    <source>
        <dbReference type="ARBA" id="ARBA00022490"/>
    </source>
</evidence>
<dbReference type="PANTHER" id="PTHR42713:SF3">
    <property type="entry name" value="TRANSCRIPTIONAL REGULATORY PROTEIN HPTR"/>
    <property type="match status" value="1"/>
</dbReference>
<dbReference type="GO" id="GO:0043565">
    <property type="term" value="F:sequence-specific DNA binding"/>
    <property type="evidence" value="ECO:0007669"/>
    <property type="project" value="InterPro"/>
</dbReference>
<evidence type="ECO:0000256" key="1">
    <source>
        <dbReference type="ARBA" id="ARBA00004496"/>
    </source>
</evidence>
<comment type="subcellular location">
    <subcellularLocation>
        <location evidence="1">Cytoplasm</location>
    </subcellularLocation>
</comment>
<comment type="caution">
    <text evidence="11">The sequence shown here is derived from an EMBL/GenBank/DDBJ whole genome shotgun (WGS) entry which is preliminary data.</text>
</comment>
<dbReference type="OrthoDB" id="9794370at2"/>
<feature type="modified residue" description="4-aspartylphosphate" evidence="8">
    <location>
        <position position="55"/>
    </location>
</feature>
<dbReference type="PROSITE" id="PS01124">
    <property type="entry name" value="HTH_ARAC_FAMILY_2"/>
    <property type="match status" value="1"/>
</dbReference>
<feature type="domain" description="HTH araC/xylS-type" evidence="9">
    <location>
        <begin position="447"/>
        <end position="544"/>
    </location>
</feature>
<dbReference type="AlphaFoldDB" id="A0A3D9I2A4"/>
<dbReference type="PROSITE" id="PS00041">
    <property type="entry name" value="HTH_ARAC_FAMILY_1"/>
    <property type="match status" value="1"/>
</dbReference>
<evidence type="ECO:0000256" key="8">
    <source>
        <dbReference type="PROSITE-ProRule" id="PRU00169"/>
    </source>
</evidence>
<dbReference type="GO" id="GO:0000160">
    <property type="term" value="P:phosphorelay signal transduction system"/>
    <property type="evidence" value="ECO:0007669"/>
    <property type="project" value="UniProtKB-KW"/>
</dbReference>
<evidence type="ECO:0000256" key="6">
    <source>
        <dbReference type="ARBA" id="ARBA00023125"/>
    </source>
</evidence>
<gene>
    <name evidence="11" type="ORF">DFP95_11821</name>
</gene>
<dbReference type="InterPro" id="IPR051552">
    <property type="entry name" value="HptR"/>
</dbReference>
<dbReference type="RefSeq" id="WP_115994861.1">
    <property type="nucleotide sequence ID" value="NZ_QRDY01000018.1"/>
</dbReference>
<evidence type="ECO:0000259" key="10">
    <source>
        <dbReference type="PROSITE" id="PS50110"/>
    </source>
</evidence>
<keyword evidence="6" id="KW-0238">DNA-binding</keyword>
<dbReference type="GO" id="GO:0003700">
    <property type="term" value="F:DNA-binding transcription factor activity"/>
    <property type="evidence" value="ECO:0007669"/>
    <property type="project" value="InterPro"/>
</dbReference>
<dbReference type="CDD" id="cd17536">
    <property type="entry name" value="REC_YesN-like"/>
    <property type="match status" value="1"/>
</dbReference>
<dbReference type="EMBL" id="QRDY01000018">
    <property type="protein sequence ID" value="RED55286.1"/>
    <property type="molecule type" value="Genomic_DNA"/>
</dbReference>
<keyword evidence="3 8" id="KW-0597">Phosphoprotein</keyword>
<dbReference type="InterPro" id="IPR009057">
    <property type="entry name" value="Homeodomain-like_sf"/>
</dbReference>
<dbReference type="Gene3D" id="1.10.10.60">
    <property type="entry name" value="Homeodomain-like"/>
    <property type="match status" value="2"/>
</dbReference>
<dbReference type="PROSITE" id="PS50110">
    <property type="entry name" value="RESPONSE_REGULATORY"/>
    <property type="match status" value="1"/>
</dbReference>
<dbReference type="Gene3D" id="3.40.50.2300">
    <property type="match status" value="1"/>
</dbReference>